<dbReference type="AlphaFoldDB" id="A0A2U1Q649"/>
<dbReference type="STRING" id="35608.A0A2U1Q649"/>
<name>A0A2U1Q649_ARTAN</name>
<evidence type="ECO:0000256" key="2">
    <source>
        <dbReference type="ARBA" id="ARBA00023242"/>
    </source>
</evidence>
<comment type="subcellular location">
    <subcellularLocation>
        <location evidence="1">Chromosome</location>
    </subcellularLocation>
    <subcellularLocation>
        <location evidence="3">Nucleus</location>
    </subcellularLocation>
</comment>
<dbReference type="InterPro" id="IPR036987">
    <property type="entry name" value="SRA-YDG_sf"/>
</dbReference>
<organism evidence="6 7">
    <name type="scientific">Artemisia annua</name>
    <name type="common">Sweet wormwood</name>
    <dbReference type="NCBI Taxonomy" id="35608"/>
    <lineage>
        <taxon>Eukaryota</taxon>
        <taxon>Viridiplantae</taxon>
        <taxon>Streptophyta</taxon>
        <taxon>Embryophyta</taxon>
        <taxon>Tracheophyta</taxon>
        <taxon>Spermatophyta</taxon>
        <taxon>Magnoliopsida</taxon>
        <taxon>eudicotyledons</taxon>
        <taxon>Gunneridae</taxon>
        <taxon>Pentapetalae</taxon>
        <taxon>asterids</taxon>
        <taxon>campanulids</taxon>
        <taxon>Asterales</taxon>
        <taxon>Asteraceae</taxon>
        <taxon>Asteroideae</taxon>
        <taxon>Anthemideae</taxon>
        <taxon>Artemisiinae</taxon>
        <taxon>Artemisia</taxon>
    </lineage>
</organism>
<feature type="region of interest" description="Disordered" evidence="4">
    <location>
        <begin position="405"/>
        <end position="428"/>
    </location>
</feature>
<dbReference type="PROSITE" id="PS51015">
    <property type="entry name" value="YDG"/>
    <property type="match status" value="1"/>
</dbReference>
<evidence type="ECO:0000256" key="4">
    <source>
        <dbReference type="SAM" id="MobiDB-lite"/>
    </source>
</evidence>
<dbReference type="GO" id="GO:0005694">
    <property type="term" value="C:chromosome"/>
    <property type="evidence" value="ECO:0007669"/>
    <property type="project" value="UniProtKB-SubCell"/>
</dbReference>
<evidence type="ECO:0000256" key="3">
    <source>
        <dbReference type="PROSITE-ProRule" id="PRU00358"/>
    </source>
</evidence>
<evidence type="ECO:0000259" key="5">
    <source>
        <dbReference type="PROSITE" id="PS51015"/>
    </source>
</evidence>
<dbReference type="InterPro" id="IPR051357">
    <property type="entry name" value="H3K9_HMTase_SUVAR3-9"/>
</dbReference>
<comment type="caution">
    <text evidence="6">The sequence shown here is derived from an EMBL/GenBank/DDBJ whole genome shotgun (WGS) entry which is preliminary data.</text>
</comment>
<dbReference type="Gene3D" id="2.30.280.10">
    <property type="entry name" value="SRA-YDG"/>
    <property type="match status" value="1"/>
</dbReference>
<keyword evidence="2 3" id="KW-0539">Nucleus</keyword>
<protein>
    <submittedName>
        <fullName evidence="6">SRA-YDG, PUA-like domain protein</fullName>
    </submittedName>
</protein>
<dbReference type="SUPFAM" id="SSF88697">
    <property type="entry name" value="PUA domain-like"/>
    <property type="match status" value="1"/>
</dbReference>
<dbReference type="InterPro" id="IPR015947">
    <property type="entry name" value="PUA-like_sf"/>
</dbReference>
<dbReference type="EMBL" id="PKPP01000379">
    <property type="protein sequence ID" value="PWA93490.1"/>
    <property type="molecule type" value="Genomic_DNA"/>
</dbReference>
<dbReference type="Pfam" id="PF02182">
    <property type="entry name" value="SAD_SRA"/>
    <property type="match status" value="1"/>
</dbReference>
<dbReference type="GO" id="GO:0042054">
    <property type="term" value="F:histone methyltransferase activity"/>
    <property type="evidence" value="ECO:0007669"/>
    <property type="project" value="TreeGrafter"/>
</dbReference>
<reference evidence="6 7" key="1">
    <citation type="journal article" date="2018" name="Mol. Plant">
        <title>The genome of Artemisia annua provides insight into the evolution of Asteraceae family and artemisinin biosynthesis.</title>
        <authorList>
            <person name="Shen Q."/>
            <person name="Zhang L."/>
            <person name="Liao Z."/>
            <person name="Wang S."/>
            <person name="Yan T."/>
            <person name="Shi P."/>
            <person name="Liu M."/>
            <person name="Fu X."/>
            <person name="Pan Q."/>
            <person name="Wang Y."/>
            <person name="Lv Z."/>
            <person name="Lu X."/>
            <person name="Zhang F."/>
            <person name="Jiang W."/>
            <person name="Ma Y."/>
            <person name="Chen M."/>
            <person name="Hao X."/>
            <person name="Li L."/>
            <person name="Tang Y."/>
            <person name="Lv G."/>
            <person name="Zhou Y."/>
            <person name="Sun X."/>
            <person name="Brodelius P.E."/>
            <person name="Rose J.K.C."/>
            <person name="Tang K."/>
        </authorList>
    </citation>
    <scope>NUCLEOTIDE SEQUENCE [LARGE SCALE GENOMIC DNA]</scope>
    <source>
        <strain evidence="7">cv. Huhao1</strain>
        <tissue evidence="6">Leaf</tissue>
    </source>
</reference>
<keyword evidence="7" id="KW-1185">Reference proteome</keyword>
<gene>
    <name evidence="6" type="ORF">CTI12_AA069720</name>
</gene>
<evidence type="ECO:0000313" key="7">
    <source>
        <dbReference type="Proteomes" id="UP000245207"/>
    </source>
</evidence>
<dbReference type="SMART" id="SM00466">
    <property type="entry name" value="SRA"/>
    <property type="match status" value="1"/>
</dbReference>
<dbReference type="GO" id="GO:0003690">
    <property type="term" value="F:double-stranded DNA binding"/>
    <property type="evidence" value="ECO:0007669"/>
    <property type="project" value="TreeGrafter"/>
</dbReference>
<dbReference type="GO" id="GO:0005634">
    <property type="term" value="C:nucleus"/>
    <property type="evidence" value="ECO:0007669"/>
    <property type="project" value="UniProtKB-SubCell"/>
</dbReference>
<feature type="domain" description="YDG" evidence="5">
    <location>
        <begin position="321"/>
        <end position="428"/>
    </location>
</feature>
<dbReference type="PANTHER" id="PTHR45660:SF46">
    <property type="entry name" value="HISTONE-LYSINE N-METHYLTRANSFERASE, H3 LYSINE-9 SPECIFIC SUVH6"/>
    <property type="match status" value="1"/>
</dbReference>
<dbReference type="PANTHER" id="PTHR45660">
    <property type="entry name" value="HISTONE-LYSINE N-METHYLTRANSFERASE SETMAR"/>
    <property type="match status" value="1"/>
</dbReference>
<evidence type="ECO:0000256" key="1">
    <source>
        <dbReference type="ARBA" id="ARBA00004286"/>
    </source>
</evidence>
<dbReference type="Proteomes" id="UP000245207">
    <property type="component" value="Unassembled WGS sequence"/>
</dbReference>
<proteinExistence type="predicted"/>
<dbReference type="OrthoDB" id="5792673at2759"/>
<dbReference type="InterPro" id="IPR003105">
    <property type="entry name" value="SRA_YDG"/>
</dbReference>
<sequence length="428" mass="48798">MGAHARKPKVTTIAIMRRIPLKKLNNIESNHEKMTMARTRWWGFSLWKIYYLHELTIALQKKTIELALTRKEPINNANECESEAFRKPTRIVSTNPLPKIKTEVQVVRDFPPGCGIPQDSFRSNAHLNSFMGLNDDILVDDLKYFVDNEIKSFNPPESRRNNPNDSRPAGKVKFLDPSCLKKCDARKPFVTKTALTRRIPLMTLNNIDSNLRKTSSQEKGKTWWAFILLKIINSKGLERLIWEEERALLLVQSHLVKLSFGIPLVQWSAQKVSDTTTVVSHKESVGRKDKGERIANWRVPKEFANIVQQKLKLMEPDKLMGSIYGIQVGDTFRYRSQLHIVGLHCQPQTGIDYTKINEKNLAISIVDSHLYSNKSGSCDMMIYCGQGGLRFLGCKLPLEDQKLSRGSNYTQERSAEGNGIQVSVTKDT</sequence>
<evidence type="ECO:0000313" key="6">
    <source>
        <dbReference type="EMBL" id="PWA93490.1"/>
    </source>
</evidence>
<accession>A0A2U1Q649</accession>